<keyword evidence="1" id="KW-0175">Coiled coil</keyword>
<dbReference type="GeneID" id="8617043"/>
<protein>
    <submittedName>
        <fullName evidence="2">Uncharacterized protein</fullName>
    </submittedName>
</protein>
<dbReference type="dictyBase" id="DDB_G0269586"/>
<dbReference type="VEuPathDB" id="AmoebaDB:DDB_G0269586"/>
<reference evidence="2 3" key="1">
    <citation type="journal article" date="2005" name="Nature">
        <title>The genome of the social amoeba Dictyostelium discoideum.</title>
        <authorList>
            <consortium name="The Dictyostelium discoideum Sequencing Consortium"/>
            <person name="Eichinger L."/>
            <person name="Pachebat J.A."/>
            <person name="Glockner G."/>
            <person name="Rajandream M.A."/>
            <person name="Sucgang R."/>
            <person name="Berriman M."/>
            <person name="Song J."/>
            <person name="Olsen R."/>
            <person name="Szafranski K."/>
            <person name="Xu Q."/>
            <person name="Tunggal B."/>
            <person name="Kummerfeld S."/>
            <person name="Madera M."/>
            <person name="Konfortov B.A."/>
            <person name="Rivero F."/>
            <person name="Bankier A.T."/>
            <person name="Lehmann R."/>
            <person name="Hamlin N."/>
            <person name="Davies R."/>
            <person name="Gaudet P."/>
            <person name="Fey P."/>
            <person name="Pilcher K."/>
            <person name="Chen G."/>
            <person name="Saunders D."/>
            <person name="Sodergren E."/>
            <person name="Davis P."/>
            <person name="Kerhornou A."/>
            <person name="Nie X."/>
            <person name="Hall N."/>
            <person name="Anjard C."/>
            <person name="Hemphill L."/>
            <person name="Bason N."/>
            <person name="Farbrother P."/>
            <person name="Desany B."/>
            <person name="Just E."/>
            <person name="Morio T."/>
            <person name="Rost R."/>
            <person name="Churcher C."/>
            <person name="Cooper J."/>
            <person name="Haydock S."/>
            <person name="van Driessche N."/>
            <person name="Cronin A."/>
            <person name="Goodhead I."/>
            <person name="Muzny D."/>
            <person name="Mourier T."/>
            <person name="Pain A."/>
            <person name="Lu M."/>
            <person name="Harper D."/>
            <person name="Lindsay R."/>
            <person name="Hauser H."/>
            <person name="James K."/>
            <person name="Quiles M."/>
            <person name="Madan Babu M."/>
            <person name="Saito T."/>
            <person name="Buchrieser C."/>
            <person name="Wardroper A."/>
            <person name="Felder M."/>
            <person name="Thangavelu M."/>
            <person name="Johnson D."/>
            <person name="Knights A."/>
            <person name="Loulseged H."/>
            <person name="Mungall K."/>
            <person name="Oliver K."/>
            <person name="Price C."/>
            <person name="Quail M.A."/>
            <person name="Urushihara H."/>
            <person name="Hernandez J."/>
            <person name="Rabbinowitsch E."/>
            <person name="Steffen D."/>
            <person name="Sanders M."/>
            <person name="Ma J."/>
            <person name="Kohara Y."/>
            <person name="Sharp S."/>
            <person name="Simmonds M."/>
            <person name="Spiegler S."/>
            <person name="Tivey A."/>
            <person name="Sugano S."/>
            <person name="White B."/>
            <person name="Walker D."/>
            <person name="Woodward J."/>
            <person name="Winckler T."/>
            <person name="Tanaka Y."/>
            <person name="Shaulsky G."/>
            <person name="Schleicher M."/>
            <person name="Weinstock G."/>
            <person name="Rosenthal A."/>
            <person name="Cox E.C."/>
            <person name="Chisholm R.L."/>
            <person name="Gibbs R."/>
            <person name="Loomis W.F."/>
            <person name="Platzer M."/>
            <person name="Kay R.R."/>
            <person name="Williams J."/>
            <person name="Dear P.H."/>
            <person name="Noegel A.A."/>
            <person name="Barrell B."/>
            <person name="Kuspa A."/>
        </authorList>
    </citation>
    <scope>NUCLEOTIDE SEQUENCE [LARGE SCALE GENOMIC DNA]</scope>
    <source>
        <strain evidence="2 3">AX4</strain>
    </source>
</reference>
<name>Q55DN8_DICDI</name>
<dbReference type="HOGENOM" id="CLU_1868971_0_0_1"/>
<comment type="caution">
    <text evidence="2">The sequence shown here is derived from an EMBL/GenBank/DDBJ whole genome shotgun (WGS) entry which is preliminary data.</text>
</comment>
<sequence>MKMELKKKNNKNNNFKNKENDINEIPLANQVIFTNSNNKSVIISNQETHFKQEVLVSSIIVDDENEIKNENNKNEKETEKLKILERDQILELESPKDEDLNEADYIEKDGYSIISLDQNDGNDFKKQSFFKRFFCFG</sequence>
<dbReference type="Proteomes" id="UP000002195">
    <property type="component" value="Unassembled WGS sequence"/>
</dbReference>
<proteinExistence type="predicted"/>
<keyword evidence="3" id="KW-1185">Reference proteome</keyword>
<dbReference type="RefSeq" id="XP_646093.1">
    <property type="nucleotide sequence ID" value="XM_641001.1"/>
</dbReference>
<gene>
    <name evidence="2" type="ORF">DDB_G0269586</name>
</gene>
<evidence type="ECO:0000313" key="3">
    <source>
        <dbReference type="Proteomes" id="UP000002195"/>
    </source>
</evidence>
<evidence type="ECO:0000313" key="2">
    <source>
        <dbReference type="EMBL" id="EAL72143.1"/>
    </source>
</evidence>
<organism evidence="2 3">
    <name type="scientific">Dictyostelium discoideum</name>
    <name type="common">Social amoeba</name>
    <dbReference type="NCBI Taxonomy" id="44689"/>
    <lineage>
        <taxon>Eukaryota</taxon>
        <taxon>Amoebozoa</taxon>
        <taxon>Evosea</taxon>
        <taxon>Eumycetozoa</taxon>
        <taxon>Dictyostelia</taxon>
        <taxon>Dictyosteliales</taxon>
        <taxon>Dictyosteliaceae</taxon>
        <taxon>Dictyostelium</taxon>
    </lineage>
</organism>
<dbReference type="KEGG" id="ddi:DDB_G0269586"/>
<dbReference type="PaxDb" id="44689-DDB0190382"/>
<accession>Q55DN8</accession>
<evidence type="ECO:0000256" key="1">
    <source>
        <dbReference type="SAM" id="Coils"/>
    </source>
</evidence>
<dbReference type="InParanoid" id="Q55DN8"/>
<feature type="coiled-coil region" evidence="1">
    <location>
        <begin position="60"/>
        <end position="87"/>
    </location>
</feature>
<dbReference type="AlphaFoldDB" id="Q55DN8"/>
<dbReference type="EMBL" id="AAFI02000005">
    <property type="protein sequence ID" value="EAL72143.1"/>
    <property type="molecule type" value="Genomic_DNA"/>
</dbReference>